<keyword evidence="1" id="KW-1133">Transmembrane helix</keyword>
<keyword evidence="1" id="KW-0812">Transmembrane</keyword>
<proteinExistence type="predicted"/>
<keyword evidence="2" id="KW-0732">Signal</keyword>
<gene>
    <name evidence="3" type="ORF">NP493_28g11010</name>
</gene>
<comment type="caution">
    <text evidence="3">The sequence shown here is derived from an EMBL/GenBank/DDBJ whole genome shotgun (WGS) entry which is preliminary data.</text>
</comment>
<feature type="signal peptide" evidence="2">
    <location>
        <begin position="1"/>
        <end position="15"/>
    </location>
</feature>
<evidence type="ECO:0000256" key="1">
    <source>
        <dbReference type="SAM" id="Phobius"/>
    </source>
</evidence>
<dbReference type="EMBL" id="JAODUO010000028">
    <property type="protein sequence ID" value="KAK2192556.1"/>
    <property type="molecule type" value="Genomic_DNA"/>
</dbReference>
<name>A0AAD9PCZ3_RIDPI</name>
<keyword evidence="4" id="KW-1185">Reference proteome</keyword>
<feature type="chain" id="PRO_5042038566" evidence="2">
    <location>
        <begin position="16"/>
        <end position="128"/>
    </location>
</feature>
<reference evidence="3" key="1">
    <citation type="journal article" date="2023" name="Mol. Biol. Evol.">
        <title>Third-Generation Sequencing Reveals the Adaptive Role of the Epigenome in Three Deep-Sea Polychaetes.</title>
        <authorList>
            <person name="Perez M."/>
            <person name="Aroh O."/>
            <person name="Sun Y."/>
            <person name="Lan Y."/>
            <person name="Juniper S.K."/>
            <person name="Young C.R."/>
            <person name="Angers B."/>
            <person name="Qian P.Y."/>
        </authorList>
    </citation>
    <scope>NUCLEOTIDE SEQUENCE</scope>
    <source>
        <strain evidence="3">R07B-5</strain>
    </source>
</reference>
<evidence type="ECO:0000256" key="2">
    <source>
        <dbReference type="SAM" id="SignalP"/>
    </source>
</evidence>
<evidence type="ECO:0000313" key="4">
    <source>
        <dbReference type="Proteomes" id="UP001209878"/>
    </source>
</evidence>
<feature type="transmembrane region" description="Helical" evidence="1">
    <location>
        <begin position="102"/>
        <end position="123"/>
    </location>
</feature>
<dbReference type="AlphaFoldDB" id="A0AAD9PCZ3"/>
<sequence length="128" mass="13877">MTLGAFCVIFGLSNAICSDHVGFSAPDDVMIWNVAAPNGFICVRTKSCFRPTCHMTCRWTPMDTCIFTGTHLHPLAPNTPSLRAACKLLVEDIKLLVGVKRLASFFVLMLLFAAVVAVVVDICRSAVS</sequence>
<dbReference type="Proteomes" id="UP001209878">
    <property type="component" value="Unassembled WGS sequence"/>
</dbReference>
<organism evidence="3 4">
    <name type="scientific">Ridgeia piscesae</name>
    <name type="common">Tubeworm</name>
    <dbReference type="NCBI Taxonomy" id="27915"/>
    <lineage>
        <taxon>Eukaryota</taxon>
        <taxon>Metazoa</taxon>
        <taxon>Spiralia</taxon>
        <taxon>Lophotrochozoa</taxon>
        <taxon>Annelida</taxon>
        <taxon>Polychaeta</taxon>
        <taxon>Sedentaria</taxon>
        <taxon>Canalipalpata</taxon>
        <taxon>Sabellida</taxon>
        <taxon>Siboglinidae</taxon>
        <taxon>Ridgeia</taxon>
    </lineage>
</organism>
<protein>
    <submittedName>
        <fullName evidence="3">Uncharacterized protein</fullName>
    </submittedName>
</protein>
<accession>A0AAD9PCZ3</accession>
<evidence type="ECO:0000313" key="3">
    <source>
        <dbReference type="EMBL" id="KAK2192556.1"/>
    </source>
</evidence>
<keyword evidence="1" id="KW-0472">Membrane</keyword>